<dbReference type="KEGG" id="sphh:SDAV_00358"/>
<evidence type="ECO:0000313" key="3">
    <source>
        <dbReference type="Proteomes" id="UP000253689"/>
    </source>
</evidence>
<proteinExistence type="predicted"/>
<evidence type="ECO:0000256" key="1">
    <source>
        <dbReference type="SAM" id="MobiDB-lite"/>
    </source>
</evidence>
<feature type="compositionally biased region" description="Basic and acidic residues" evidence="1">
    <location>
        <begin position="79"/>
        <end position="92"/>
    </location>
</feature>
<protein>
    <submittedName>
        <fullName evidence="2">Uncharacterized protein</fullName>
    </submittedName>
</protein>
<organism evidence="2 3">
    <name type="scientific">Spiroplasma phoeniceum P40</name>
    <dbReference type="NCBI Taxonomy" id="1276259"/>
    <lineage>
        <taxon>Bacteria</taxon>
        <taxon>Bacillati</taxon>
        <taxon>Mycoplasmatota</taxon>
        <taxon>Mollicutes</taxon>
        <taxon>Entomoplasmatales</taxon>
        <taxon>Spiroplasmataceae</taxon>
        <taxon>Spiroplasma</taxon>
    </lineage>
</organism>
<sequence length="116" mass="13952">MSYWTRSIKDNLKKESNKKYKGYMLFHDLINLELYDHEIWVAYENNLIKIFDKSIEEKNKKLEHWNNLKAKIIKEKEQEKNQDNVLESKKQETPISKTDPPDEVDLEQLLKDLSAL</sequence>
<name>A0A345DMB4_9MOLU</name>
<dbReference type="Proteomes" id="UP000253689">
    <property type="component" value="Chromosome"/>
</dbReference>
<feature type="region of interest" description="Disordered" evidence="1">
    <location>
        <begin position="79"/>
        <end position="103"/>
    </location>
</feature>
<evidence type="ECO:0000313" key="2">
    <source>
        <dbReference type="EMBL" id="AXF95352.1"/>
    </source>
</evidence>
<accession>A0A345DMB4</accession>
<dbReference type="EMBL" id="CP031088">
    <property type="protein sequence ID" value="AXF95352.1"/>
    <property type="molecule type" value="Genomic_DNA"/>
</dbReference>
<gene>
    <name evidence="2" type="ORF">SDAV_00358</name>
</gene>
<reference evidence="3" key="1">
    <citation type="submission" date="2018-07" db="EMBL/GenBank/DDBJ databases">
        <title>Complete Genome Sequence of Spiroplasma phoeniceum.</title>
        <authorList>
            <person name="Davis R.E."/>
            <person name="Shao J.Y."/>
            <person name="Zhao Y."/>
            <person name="Silver A."/>
            <person name="Stump z."/>
            <person name="Gasparich G."/>
        </authorList>
    </citation>
    <scope>NUCLEOTIDE SEQUENCE [LARGE SCALE GENOMIC DNA]</scope>
    <source>
        <strain evidence="3">P40</strain>
    </source>
</reference>
<keyword evidence="3" id="KW-1185">Reference proteome</keyword>
<dbReference type="AlphaFoldDB" id="A0A345DMB4"/>
<dbReference type="RefSeq" id="WP_114564298.1">
    <property type="nucleotide sequence ID" value="NZ_CP031088.1"/>
</dbReference>